<protein>
    <submittedName>
        <fullName evidence="1">Uncharacterized protein</fullName>
    </submittedName>
</protein>
<keyword evidence="2" id="KW-1185">Reference proteome</keyword>
<sequence>MLLNSAKKQFMLIINQQIQIKKLILIKSFRQINRSIDATYLFYHTLYFRHHQNHL</sequence>
<organism evidence="1 2">
    <name type="scientific">Paramecium sonneborni</name>
    <dbReference type="NCBI Taxonomy" id="65129"/>
    <lineage>
        <taxon>Eukaryota</taxon>
        <taxon>Sar</taxon>
        <taxon>Alveolata</taxon>
        <taxon>Ciliophora</taxon>
        <taxon>Intramacronucleata</taxon>
        <taxon>Oligohymenophorea</taxon>
        <taxon>Peniculida</taxon>
        <taxon>Parameciidae</taxon>
        <taxon>Paramecium</taxon>
    </lineage>
</organism>
<name>A0A8S1RV31_9CILI</name>
<proteinExistence type="predicted"/>
<evidence type="ECO:0000313" key="2">
    <source>
        <dbReference type="Proteomes" id="UP000692954"/>
    </source>
</evidence>
<gene>
    <name evidence="1" type="ORF">PSON_ATCC_30995.1.T4070001</name>
</gene>
<accession>A0A8S1RV31</accession>
<comment type="caution">
    <text evidence="1">The sequence shown here is derived from an EMBL/GenBank/DDBJ whole genome shotgun (WGS) entry which is preliminary data.</text>
</comment>
<dbReference type="EMBL" id="CAJJDN010000407">
    <property type="protein sequence ID" value="CAD8131203.1"/>
    <property type="molecule type" value="Genomic_DNA"/>
</dbReference>
<dbReference type="Proteomes" id="UP000692954">
    <property type="component" value="Unassembled WGS sequence"/>
</dbReference>
<evidence type="ECO:0000313" key="1">
    <source>
        <dbReference type="EMBL" id="CAD8131203.1"/>
    </source>
</evidence>
<dbReference type="AlphaFoldDB" id="A0A8S1RV31"/>
<reference evidence="1" key="1">
    <citation type="submission" date="2021-01" db="EMBL/GenBank/DDBJ databases">
        <authorList>
            <consortium name="Genoscope - CEA"/>
            <person name="William W."/>
        </authorList>
    </citation>
    <scope>NUCLEOTIDE SEQUENCE</scope>
</reference>